<proteinExistence type="predicted"/>
<dbReference type="RefSeq" id="WP_379561456.1">
    <property type="nucleotide sequence ID" value="NZ_JBHUMX010000019.1"/>
</dbReference>
<keyword evidence="1" id="KW-1133">Transmembrane helix</keyword>
<keyword evidence="3" id="KW-1185">Reference proteome</keyword>
<evidence type="ECO:0000313" key="2">
    <source>
        <dbReference type="EMBL" id="MFD2628717.1"/>
    </source>
</evidence>
<evidence type="ECO:0008006" key="4">
    <source>
        <dbReference type="Google" id="ProtNLM"/>
    </source>
</evidence>
<name>A0ABW5PZ97_9BACI</name>
<comment type="caution">
    <text evidence="2">The sequence shown here is derived from an EMBL/GenBank/DDBJ whole genome shotgun (WGS) entry which is preliminary data.</text>
</comment>
<reference evidence="3" key="1">
    <citation type="journal article" date="2019" name="Int. J. Syst. Evol. Microbiol.">
        <title>The Global Catalogue of Microorganisms (GCM) 10K type strain sequencing project: providing services to taxonomists for standard genome sequencing and annotation.</title>
        <authorList>
            <consortium name="The Broad Institute Genomics Platform"/>
            <consortium name="The Broad Institute Genome Sequencing Center for Infectious Disease"/>
            <person name="Wu L."/>
            <person name="Ma J."/>
        </authorList>
    </citation>
    <scope>NUCLEOTIDE SEQUENCE [LARGE SCALE GENOMIC DNA]</scope>
    <source>
        <strain evidence="3">TISTR 1858</strain>
    </source>
</reference>
<dbReference type="EMBL" id="JBHUMX010000019">
    <property type="protein sequence ID" value="MFD2628717.1"/>
    <property type="molecule type" value="Genomic_DNA"/>
</dbReference>
<sequence>MTQTAKEVEDMEKFMTVLMEVKVSLAEQNGKLDNLLDMKDKINETYDIAKGAYNRAKENEKDIEVLSKKLSLSANKEDVERIVKQRENTFKNLPSWLALAISIAVFLLTYLAN</sequence>
<protein>
    <recommendedName>
        <fullName evidence="4">Holin</fullName>
    </recommendedName>
</protein>
<keyword evidence="1" id="KW-0812">Transmembrane</keyword>
<keyword evidence="1" id="KW-0472">Membrane</keyword>
<accession>A0ABW5PZ97</accession>
<organism evidence="2 3">
    <name type="scientific">Oceanobacillus kapialis</name>
    <dbReference type="NCBI Taxonomy" id="481353"/>
    <lineage>
        <taxon>Bacteria</taxon>
        <taxon>Bacillati</taxon>
        <taxon>Bacillota</taxon>
        <taxon>Bacilli</taxon>
        <taxon>Bacillales</taxon>
        <taxon>Bacillaceae</taxon>
        <taxon>Oceanobacillus</taxon>
    </lineage>
</organism>
<gene>
    <name evidence="2" type="ORF">ACFSUN_07940</name>
</gene>
<feature type="transmembrane region" description="Helical" evidence="1">
    <location>
        <begin position="93"/>
        <end position="112"/>
    </location>
</feature>
<dbReference type="Proteomes" id="UP001597451">
    <property type="component" value="Unassembled WGS sequence"/>
</dbReference>
<evidence type="ECO:0000256" key="1">
    <source>
        <dbReference type="SAM" id="Phobius"/>
    </source>
</evidence>
<evidence type="ECO:0000313" key="3">
    <source>
        <dbReference type="Proteomes" id="UP001597451"/>
    </source>
</evidence>